<feature type="domain" description="Nucleoside phosphorylase" evidence="4">
    <location>
        <begin position="32"/>
        <end position="271"/>
    </location>
</feature>
<dbReference type="GO" id="GO:0004731">
    <property type="term" value="F:purine-nucleoside phosphorylase activity"/>
    <property type="evidence" value="ECO:0007669"/>
    <property type="project" value="TreeGrafter"/>
</dbReference>
<dbReference type="PANTHER" id="PTHR43691">
    <property type="entry name" value="URIDINE PHOSPHORYLASE"/>
    <property type="match status" value="1"/>
</dbReference>
<dbReference type="GO" id="GO:0005829">
    <property type="term" value="C:cytosol"/>
    <property type="evidence" value="ECO:0007669"/>
    <property type="project" value="TreeGrafter"/>
</dbReference>
<dbReference type="GO" id="GO:0004850">
    <property type="term" value="F:uridine phosphorylase activity"/>
    <property type="evidence" value="ECO:0007669"/>
    <property type="project" value="UniProtKB-EC"/>
</dbReference>
<evidence type="ECO:0000259" key="4">
    <source>
        <dbReference type="Pfam" id="PF01048"/>
    </source>
</evidence>
<dbReference type="CDD" id="cd00436">
    <property type="entry name" value="UP_TbUP-like"/>
    <property type="match status" value="1"/>
</dbReference>
<sequence>MQNPIAESTLMLAEDGSVFHLRLRPEWLTNTVILVGDPGRVQLVLGHLQQAELLAANREFHSGTGSYHGQRVLVVSHGIGAGCIDIVVNELDALANVDLTTRALRAQPRQLRLVRLGTSGAVQPDLEPGNPIVSLVTAGFDTVPLLYRDSEAVRDALLERVLQEALGCAHWGIAPYAVPSSPGLHGCLPAGWARGITLTMPGFFGPQGRQLRLPPALENLLASSTQLIYNSLRILNMEMEAAPLNALARMLGHESITVALAINNRAQGVAKVDYQAAMEEMVEGVLRALI</sequence>
<organism evidence="5 6">
    <name type="scientific">Candidatus [Bacteroides] periocalifornicus</name>
    <dbReference type="NCBI Taxonomy" id="1702214"/>
    <lineage>
        <taxon>Bacteria</taxon>
        <taxon>Pseudomonadati</taxon>
        <taxon>Bacteroidota</taxon>
    </lineage>
</organism>
<dbReference type="AlphaFoldDB" id="A0A0Q4B5V7"/>
<dbReference type="SUPFAM" id="SSF53167">
    <property type="entry name" value="Purine and uridine phosphorylases"/>
    <property type="match status" value="1"/>
</dbReference>
<evidence type="ECO:0000313" key="6">
    <source>
        <dbReference type="Proteomes" id="UP000054172"/>
    </source>
</evidence>
<name>A0A0Q4B5V7_9BACT</name>
<dbReference type="Pfam" id="PF01048">
    <property type="entry name" value="PNP_UDP_1"/>
    <property type="match status" value="1"/>
</dbReference>
<dbReference type="InterPro" id="IPR035994">
    <property type="entry name" value="Nucleoside_phosphorylase_sf"/>
</dbReference>
<evidence type="ECO:0000256" key="2">
    <source>
        <dbReference type="ARBA" id="ARBA00021980"/>
    </source>
</evidence>
<dbReference type="STRING" id="1702214.AL399_07730"/>
<evidence type="ECO:0000313" key="5">
    <source>
        <dbReference type="EMBL" id="KQM08379.1"/>
    </source>
</evidence>
<dbReference type="Proteomes" id="UP000054172">
    <property type="component" value="Unassembled WGS sequence"/>
</dbReference>
<dbReference type="EC" id="2.4.2.3" evidence="1"/>
<comment type="caution">
    <text evidence="5">The sequence shown here is derived from an EMBL/GenBank/DDBJ whole genome shotgun (WGS) entry which is preliminary data.</text>
</comment>
<dbReference type="EMBL" id="LIIK01000042">
    <property type="protein sequence ID" value="KQM08379.1"/>
    <property type="molecule type" value="Genomic_DNA"/>
</dbReference>
<dbReference type="InterPro" id="IPR000845">
    <property type="entry name" value="Nucleoside_phosphorylase_d"/>
</dbReference>
<keyword evidence="6" id="KW-1185">Reference proteome</keyword>
<dbReference type="PANTHER" id="PTHR43691:SF11">
    <property type="entry name" value="FI09636P-RELATED"/>
    <property type="match status" value="1"/>
</dbReference>
<gene>
    <name evidence="5" type="ORF">AL399_07730</name>
</gene>
<accession>A0A0Q4B5V7</accession>
<comment type="catalytic activity">
    <reaction evidence="3">
        <text>uridine + phosphate = alpha-D-ribose 1-phosphate + uracil</text>
        <dbReference type="Rhea" id="RHEA:24388"/>
        <dbReference type="ChEBI" id="CHEBI:16704"/>
        <dbReference type="ChEBI" id="CHEBI:17568"/>
        <dbReference type="ChEBI" id="CHEBI:43474"/>
        <dbReference type="ChEBI" id="CHEBI:57720"/>
        <dbReference type="EC" id="2.4.2.3"/>
    </reaction>
</comment>
<evidence type="ECO:0000256" key="1">
    <source>
        <dbReference type="ARBA" id="ARBA00011888"/>
    </source>
</evidence>
<protein>
    <recommendedName>
        <fullName evidence="2">Uridine phosphorylase</fullName>
        <ecNumber evidence="1">2.4.2.3</ecNumber>
    </recommendedName>
</protein>
<dbReference type="GO" id="GO:0006152">
    <property type="term" value="P:purine nucleoside catabolic process"/>
    <property type="evidence" value="ECO:0007669"/>
    <property type="project" value="TreeGrafter"/>
</dbReference>
<evidence type="ECO:0000256" key="3">
    <source>
        <dbReference type="ARBA" id="ARBA00048447"/>
    </source>
</evidence>
<proteinExistence type="predicted"/>
<dbReference type="Gene3D" id="3.40.50.1580">
    <property type="entry name" value="Nucleoside phosphorylase domain"/>
    <property type="match status" value="1"/>
</dbReference>
<dbReference type="PATRIC" id="fig|1702214.3.peg.1336"/>
<reference evidence="5" key="1">
    <citation type="submission" date="2015-08" db="EMBL/GenBank/DDBJ databases">
        <title>Candidatus Bacteriodes Periocalifornicus.</title>
        <authorList>
            <person name="McLean J.S."/>
            <person name="Kelley S."/>
        </authorList>
    </citation>
    <scope>NUCLEOTIDE SEQUENCE [LARGE SCALE GENOMIC DNA]</scope>
    <source>
        <strain evidence="5">12B</strain>
    </source>
</reference>